<accession>A0A7Z0RTL2</accession>
<dbReference type="Proteomes" id="UP000586119">
    <property type="component" value="Unassembled WGS sequence"/>
</dbReference>
<feature type="transmembrane region" description="Helical" evidence="1">
    <location>
        <begin position="91"/>
        <end position="109"/>
    </location>
</feature>
<dbReference type="InterPro" id="IPR000620">
    <property type="entry name" value="EamA_dom"/>
</dbReference>
<dbReference type="PANTHER" id="PTHR22911:SF79">
    <property type="entry name" value="MOBA-LIKE NTP TRANSFERASE DOMAIN-CONTAINING PROTEIN"/>
    <property type="match status" value="1"/>
</dbReference>
<feature type="domain" description="EamA" evidence="2">
    <location>
        <begin position="3"/>
        <end position="137"/>
    </location>
</feature>
<organism evidence="3 4">
    <name type="scientific">Vreelandella salicampi</name>
    <dbReference type="NCBI Taxonomy" id="1449798"/>
    <lineage>
        <taxon>Bacteria</taxon>
        <taxon>Pseudomonadati</taxon>
        <taxon>Pseudomonadota</taxon>
        <taxon>Gammaproteobacteria</taxon>
        <taxon>Oceanospirillales</taxon>
        <taxon>Halomonadaceae</taxon>
        <taxon>Vreelandella</taxon>
    </lineage>
</organism>
<dbReference type="RefSeq" id="WP_179928959.1">
    <property type="nucleotide sequence ID" value="NZ_JACCDF010000001.1"/>
</dbReference>
<feature type="transmembrane region" description="Helical" evidence="1">
    <location>
        <begin position="239"/>
        <end position="262"/>
    </location>
</feature>
<gene>
    <name evidence="3" type="ORF">HZS81_02555</name>
</gene>
<evidence type="ECO:0000256" key="1">
    <source>
        <dbReference type="SAM" id="Phobius"/>
    </source>
</evidence>
<keyword evidence="1" id="KW-0472">Membrane</keyword>
<dbReference type="SUPFAM" id="SSF103481">
    <property type="entry name" value="Multidrug resistance efflux transporter EmrE"/>
    <property type="match status" value="2"/>
</dbReference>
<keyword evidence="1" id="KW-0812">Transmembrane</keyword>
<sequence length="304" mass="32327">MYIGSIFVALAALSWGITGAIATQLMALGWDAALVSLCRGAIGLLCFIAWLALRPQQSGLSNPQLWKWSLLAGLGVAGNFTFYFLSIAEGSIAIAATLMYCAPVFVYLVSFAMKIERPTPINCGAILLVMLGIVLLTRLYDVSAGDVTAVGIMTGLLAGLSYTLFIFGFKQASVHGSNQASLSISFVVMVVVMSVWSGLRTGFAIPALDMQTLALLAGLGFLGAGLSFVLYFQGLKQSLATVASIVALVEPVTATLLGYAIFDQQLKGLQLAGMVLILVTVTALTIHSNWERKRALRKRGFDLE</sequence>
<feature type="transmembrane region" description="Helical" evidence="1">
    <location>
        <begin position="147"/>
        <end position="168"/>
    </location>
</feature>
<dbReference type="PANTHER" id="PTHR22911">
    <property type="entry name" value="ACYL-MALONYL CONDENSING ENZYME-RELATED"/>
    <property type="match status" value="1"/>
</dbReference>
<evidence type="ECO:0000313" key="3">
    <source>
        <dbReference type="EMBL" id="NYS59647.1"/>
    </source>
</evidence>
<dbReference type="Pfam" id="PF00892">
    <property type="entry name" value="EamA"/>
    <property type="match status" value="2"/>
</dbReference>
<reference evidence="3 4" key="1">
    <citation type="journal article" date="2015" name="Int. J. Syst. Evol. Microbiol.">
        <title>Halomonas salicampi sp. nov., a halotolerant and alkalitolerant bacterium isolated from a saltern soil.</title>
        <authorList>
            <person name="Lee J.C."/>
            <person name="Kim Y.S."/>
            <person name="Yun B.S."/>
            <person name="Whang K.S."/>
        </authorList>
    </citation>
    <scope>NUCLEOTIDE SEQUENCE [LARGE SCALE GENOMIC DNA]</scope>
    <source>
        <strain evidence="3 4">BH103</strain>
    </source>
</reference>
<dbReference type="InterPro" id="IPR037185">
    <property type="entry name" value="EmrE-like"/>
</dbReference>
<proteinExistence type="predicted"/>
<protein>
    <submittedName>
        <fullName evidence="3">DMT family transporter</fullName>
    </submittedName>
</protein>
<evidence type="ECO:0000313" key="4">
    <source>
        <dbReference type="Proteomes" id="UP000586119"/>
    </source>
</evidence>
<evidence type="ECO:0000259" key="2">
    <source>
        <dbReference type="Pfam" id="PF00892"/>
    </source>
</evidence>
<feature type="transmembrane region" description="Helical" evidence="1">
    <location>
        <begin position="65"/>
        <end position="85"/>
    </location>
</feature>
<feature type="transmembrane region" description="Helical" evidence="1">
    <location>
        <begin position="32"/>
        <end position="53"/>
    </location>
</feature>
<feature type="transmembrane region" description="Helical" evidence="1">
    <location>
        <begin position="268"/>
        <end position="290"/>
    </location>
</feature>
<dbReference type="GO" id="GO:0016020">
    <property type="term" value="C:membrane"/>
    <property type="evidence" value="ECO:0007669"/>
    <property type="project" value="InterPro"/>
</dbReference>
<keyword evidence="4" id="KW-1185">Reference proteome</keyword>
<dbReference type="Gene3D" id="1.10.3730.20">
    <property type="match status" value="1"/>
</dbReference>
<keyword evidence="1" id="KW-1133">Transmembrane helix</keyword>
<feature type="transmembrane region" description="Helical" evidence="1">
    <location>
        <begin position="180"/>
        <end position="199"/>
    </location>
</feature>
<feature type="transmembrane region" description="Helical" evidence="1">
    <location>
        <begin position="121"/>
        <end position="141"/>
    </location>
</feature>
<name>A0A7Z0RTL2_9GAMM</name>
<feature type="domain" description="EamA" evidence="2">
    <location>
        <begin position="151"/>
        <end position="283"/>
    </location>
</feature>
<dbReference type="AlphaFoldDB" id="A0A7Z0RTL2"/>
<dbReference type="EMBL" id="JACCDF010000001">
    <property type="protein sequence ID" value="NYS59647.1"/>
    <property type="molecule type" value="Genomic_DNA"/>
</dbReference>
<feature type="transmembrane region" description="Helical" evidence="1">
    <location>
        <begin position="211"/>
        <end position="232"/>
    </location>
</feature>
<comment type="caution">
    <text evidence="3">The sequence shown here is derived from an EMBL/GenBank/DDBJ whole genome shotgun (WGS) entry which is preliminary data.</text>
</comment>